<evidence type="ECO:0000256" key="4">
    <source>
        <dbReference type="ARBA" id="ARBA00023136"/>
    </source>
</evidence>
<evidence type="ECO:0000313" key="7">
    <source>
        <dbReference type="EMBL" id="RCR65561.1"/>
    </source>
</evidence>
<feature type="transmembrane region" description="Helical" evidence="5">
    <location>
        <begin position="461"/>
        <end position="481"/>
    </location>
</feature>
<dbReference type="Pfam" id="PF12698">
    <property type="entry name" value="ABC2_membrane_3"/>
    <property type="match status" value="1"/>
</dbReference>
<proteinExistence type="predicted"/>
<organism evidence="7 8">
    <name type="scientific">Larkinella punicea</name>
    <dbReference type="NCBI Taxonomy" id="2315727"/>
    <lineage>
        <taxon>Bacteria</taxon>
        <taxon>Pseudomonadati</taxon>
        <taxon>Bacteroidota</taxon>
        <taxon>Cytophagia</taxon>
        <taxon>Cytophagales</taxon>
        <taxon>Spirosomataceae</taxon>
        <taxon>Larkinella</taxon>
    </lineage>
</organism>
<evidence type="ECO:0000259" key="6">
    <source>
        <dbReference type="Pfam" id="PF12698"/>
    </source>
</evidence>
<keyword evidence="4 5" id="KW-0472">Membrane</keyword>
<evidence type="ECO:0000256" key="2">
    <source>
        <dbReference type="ARBA" id="ARBA00022692"/>
    </source>
</evidence>
<dbReference type="OrthoDB" id="184009at2"/>
<comment type="caution">
    <text evidence="7">The sequence shown here is derived from an EMBL/GenBank/DDBJ whole genome shotgun (WGS) entry which is preliminary data.</text>
</comment>
<feature type="transmembrane region" description="Helical" evidence="5">
    <location>
        <begin position="21"/>
        <end position="45"/>
    </location>
</feature>
<name>A0A368JHJ1_9BACT</name>
<dbReference type="RefSeq" id="WP_114410091.1">
    <property type="nucleotide sequence ID" value="NZ_QOWE01000041.1"/>
</dbReference>
<keyword evidence="8" id="KW-1185">Reference proteome</keyword>
<dbReference type="EMBL" id="QOWE01000041">
    <property type="protein sequence ID" value="RCR65561.1"/>
    <property type="molecule type" value="Genomic_DNA"/>
</dbReference>
<dbReference type="Proteomes" id="UP000253383">
    <property type="component" value="Unassembled WGS sequence"/>
</dbReference>
<gene>
    <name evidence="7" type="ORF">DUE52_31340</name>
</gene>
<protein>
    <submittedName>
        <fullName evidence="7">DUF3526 domain-containing protein</fullName>
    </submittedName>
</protein>
<dbReference type="InterPro" id="IPR021913">
    <property type="entry name" value="DUF3526"/>
</dbReference>
<feature type="transmembrane region" description="Helical" evidence="5">
    <location>
        <begin position="222"/>
        <end position="245"/>
    </location>
</feature>
<evidence type="ECO:0000256" key="1">
    <source>
        <dbReference type="ARBA" id="ARBA00004141"/>
    </source>
</evidence>
<dbReference type="GO" id="GO:0140359">
    <property type="term" value="F:ABC-type transporter activity"/>
    <property type="evidence" value="ECO:0007669"/>
    <property type="project" value="InterPro"/>
</dbReference>
<dbReference type="PANTHER" id="PTHR43471:SF1">
    <property type="entry name" value="ABC TRANSPORTER PERMEASE PROTEIN NOSY-RELATED"/>
    <property type="match status" value="1"/>
</dbReference>
<reference evidence="7 8" key="1">
    <citation type="submission" date="2018-07" db="EMBL/GenBank/DDBJ databases">
        <title>Genome analysis of Larkinella rosea.</title>
        <authorList>
            <person name="Zhou Z."/>
            <person name="Wang G."/>
        </authorList>
    </citation>
    <scope>NUCLEOTIDE SEQUENCE [LARGE SCALE GENOMIC DNA]</scope>
    <source>
        <strain evidence="8">zzj9</strain>
    </source>
</reference>
<evidence type="ECO:0000313" key="8">
    <source>
        <dbReference type="Proteomes" id="UP000253383"/>
    </source>
</evidence>
<dbReference type="PANTHER" id="PTHR43471">
    <property type="entry name" value="ABC TRANSPORTER PERMEASE"/>
    <property type="match status" value="1"/>
</dbReference>
<comment type="subcellular location">
    <subcellularLocation>
        <location evidence="1">Membrane</location>
        <topology evidence="1">Multi-pass membrane protein</topology>
    </subcellularLocation>
</comment>
<dbReference type="Pfam" id="PF12040">
    <property type="entry name" value="DUF3526"/>
    <property type="match status" value="1"/>
</dbReference>
<sequence>MALRIERLIARQVWATAFKNRAFFGVLMGIGFLLVYAAVTGWVSFRQQNAMGRQYQQQARQEWLNNPDKHPHRMAHYGHFAFRPKAPLSVFDFGMESFLGNTVFLEAHKQNSVNFSEAGFSTGLLRFGEISLSMVLQLLLPLLLFFVGFGTVASDRETGTLKLLLSQGVSWQQLLVGKSLGLIAVMLILYGPVMLATGLLWFGLLWFGLQGGAVNADQTLRLLLLLGSYFLYLSLFCVIAVLVSARCRTAKTALVSLIGLWLMLTLVLPRASQALGSYLYPAPSKAKFLADIQADVLKEGDSHNPNDPHYKELKDSLLTAYGVDSVQKLPFNYSGFVMAEGEKISAQLYNDHFQRLLAIYDQQNRFSKTLAFVNPYLAIRNLSMALSGTDFASYVDFQQQAEQYRYDMAQKLNELQIELISNQKPGPTDKPHQIGKNHWQEIPDFTYQSPGVASVFRHETISLLAFIFWSGLLWVVAWRLTKTLTAL</sequence>
<dbReference type="GO" id="GO:0016020">
    <property type="term" value="C:membrane"/>
    <property type="evidence" value="ECO:0007669"/>
    <property type="project" value="UniProtKB-SubCell"/>
</dbReference>
<keyword evidence="2 5" id="KW-0812">Transmembrane</keyword>
<accession>A0A368JHJ1</accession>
<feature type="transmembrane region" description="Helical" evidence="5">
    <location>
        <begin position="130"/>
        <end position="153"/>
    </location>
</feature>
<keyword evidence="3 5" id="KW-1133">Transmembrane helix</keyword>
<feature type="transmembrane region" description="Helical" evidence="5">
    <location>
        <begin position="174"/>
        <end position="202"/>
    </location>
</feature>
<dbReference type="AlphaFoldDB" id="A0A368JHJ1"/>
<feature type="transmembrane region" description="Helical" evidence="5">
    <location>
        <begin position="252"/>
        <end position="271"/>
    </location>
</feature>
<evidence type="ECO:0000256" key="3">
    <source>
        <dbReference type="ARBA" id="ARBA00022989"/>
    </source>
</evidence>
<dbReference type="InterPro" id="IPR013525">
    <property type="entry name" value="ABC2_TM"/>
</dbReference>
<feature type="domain" description="ABC-2 type transporter transmembrane" evidence="6">
    <location>
        <begin position="135"/>
        <end position="265"/>
    </location>
</feature>
<evidence type="ECO:0000256" key="5">
    <source>
        <dbReference type="SAM" id="Phobius"/>
    </source>
</evidence>